<reference evidence="2 3" key="1">
    <citation type="journal article" date="2014" name="Proc. Natl. Acad. Sci. U.S.A.">
        <title>Trajectory and genomic determinants of fungal-pathogen speciation and host adaptation.</title>
        <authorList>
            <person name="Hu X."/>
            <person name="Xiao G."/>
            <person name="Zheng P."/>
            <person name="Shang Y."/>
            <person name="Su Y."/>
            <person name="Zhang X."/>
            <person name="Liu X."/>
            <person name="Zhan S."/>
            <person name="St Leger R.J."/>
            <person name="Wang C."/>
        </authorList>
    </citation>
    <scope>NUCLEOTIDE SEQUENCE [LARGE SCALE GENOMIC DNA]</scope>
    <source>
        <strain evidence="2 3">ARSEF 1941</strain>
    </source>
</reference>
<feature type="compositionally biased region" description="Basic and acidic residues" evidence="1">
    <location>
        <begin position="377"/>
        <end position="391"/>
    </location>
</feature>
<evidence type="ECO:0000313" key="2">
    <source>
        <dbReference type="EMBL" id="KHN94123.1"/>
    </source>
</evidence>
<protein>
    <submittedName>
        <fullName evidence="2">Uncharacterized protein</fullName>
    </submittedName>
</protein>
<gene>
    <name evidence="2" type="ORF">MAM_08053</name>
</gene>
<dbReference type="GeneID" id="63742508"/>
<keyword evidence="3" id="KW-1185">Reference proteome</keyword>
<dbReference type="Proteomes" id="UP000030816">
    <property type="component" value="Unassembled WGS sequence"/>
</dbReference>
<dbReference type="STRING" id="1081103.A0A0B2WJK9"/>
<evidence type="ECO:0000256" key="1">
    <source>
        <dbReference type="SAM" id="MobiDB-lite"/>
    </source>
</evidence>
<dbReference type="EMBL" id="AZHE01000041">
    <property type="protein sequence ID" value="KHN94123.1"/>
    <property type="molecule type" value="Genomic_DNA"/>
</dbReference>
<name>A0A0B2WJK9_METAS</name>
<sequence>MAENETACGHLGMQHQLVQDCSGTTPPGHQGRMPLTPPGTAELPRRAAQAPCANALIRLLDTINAQRQTDEPASWVEVTVERDLYLSHQERIERSFRRTDYDPNRSLLNLRMPSPVHEFFANILALNLQIQLHRIATQDNDTGTFASRIRIGGSATIQLAEGDSELFQTIQRQPDAQFRHANTQYPGVVIEVSYSQDGKNLRKLAQDYILYSNGDIKAVIGININYTGKESTVSPWRPKYTRIKNSDSDIEELECQEVISYETFRSVDGYAHNGEKHLKLTLGDFATDALSTSHSLVPISISYRRLFDIVQEAEEMEPTKVANVADSVVKSRRVTRKRRLSFSSAEQLCSEVQAKYAESEEVVISRAERDDEDYEEQSTKRPTERSTKRRG</sequence>
<dbReference type="HOGENOM" id="CLU_044860_0_0_1"/>
<evidence type="ECO:0000313" key="3">
    <source>
        <dbReference type="Proteomes" id="UP000030816"/>
    </source>
</evidence>
<feature type="region of interest" description="Disordered" evidence="1">
    <location>
        <begin position="360"/>
        <end position="391"/>
    </location>
</feature>
<dbReference type="OrthoDB" id="3485856at2759"/>
<organism evidence="2 3">
    <name type="scientific">Metarhizium album (strain ARSEF 1941)</name>
    <dbReference type="NCBI Taxonomy" id="1081103"/>
    <lineage>
        <taxon>Eukaryota</taxon>
        <taxon>Fungi</taxon>
        <taxon>Dikarya</taxon>
        <taxon>Ascomycota</taxon>
        <taxon>Pezizomycotina</taxon>
        <taxon>Sordariomycetes</taxon>
        <taxon>Hypocreomycetidae</taxon>
        <taxon>Hypocreales</taxon>
        <taxon>Clavicipitaceae</taxon>
        <taxon>Metarhizium</taxon>
    </lineage>
</organism>
<accession>A0A0B2WJK9</accession>
<proteinExistence type="predicted"/>
<dbReference type="AlphaFoldDB" id="A0A0B2WJK9"/>
<comment type="caution">
    <text evidence="2">The sequence shown here is derived from an EMBL/GenBank/DDBJ whole genome shotgun (WGS) entry which is preliminary data.</text>
</comment>
<dbReference type="RefSeq" id="XP_040675189.1">
    <property type="nucleotide sequence ID" value="XM_040826851.1"/>
</dbReference>